<dbReference type="Proteomes" id="UP001594288">
    <property type="component" value="Unassembled WGS sequence"/>
</dbReference>
<dbReference type="InterPro" id="IPR017938">
    <property type="entry name" value="Riboflavin_synthase-like_b-brl"/>
</dbReference>
<evidence type="ECO:0000313" key="1">
    <source>
        <dbReference type="EMBL" id="MFC1799979.1"/>
    </source>
</evidence>
<evidence type="ECO:0008006" key="4">
    <source>
        <dbReference type="Google" id="ProtNLM"/>
    </source>
</evidence>
<comment type="caution">
    <text evidence="1">The sequence shown here is derived from an EMBL/GenBank/DDBJ whole genome shotgun (WGS) entry which is preliminary data.</text>
</comment>
<dbReference type="Gene3D" id="2.40.30.20">
    <property type="match status" value="1"/>
</dbReference>
<evidence type="ECO:0000313" key="2">
    <source>
        <dbReference type="EMBL" id="MFC1799982.1"/>
    </source>
</evidence>
<proteinExistence type="predicted"/>
<accession>A0ABV6YPI2</accession>
<dbReference type="SUPFAM" id="SSF63380">
    <property type="entry name" value="Riboflavin synthase domain-like"/>
    <property type="match status" value="1"/>
</dbReference>
<organism evidence="1 3">
    <name type="scientific">Eiseniibacteriota bacterium</name>
    <dbReference type="NCBI Taxonomy" id="2212470"/>
    <lineage>
        <taxon>Bacteria</taxon>
        <taxon>Candidatus Eiseniibacteriota</taxon>
    </lineage>
</organism>
<gene>
    <name evidence="1" type="ORF">ACFL2Z_03605</name>
    <name evidence="2" type="ORF">ACFL2Z_03620</name>
</gene>
<dbReference type="EMBL" id="JBHPEI010000050">
    <property type="protein sequence ID" value="MFC1799982.1"/>
    <property type="molecule type" value="Genomic_DNA"/>
</dbReference>
<name>A0ABV6YPI2_UNCEI</name>
<protein>
    <recommendedName>
        <fullName evidence="4">Riboflavin synthase</fullName>
    </recommendedName>
</protein>
<dbReference type="EMBL" id="JBHPEI010000050">
    <property type="protein sequence ID" value="MFC1799979.1"/>
    <property type="molecule type" value="Genomic_DNA"/>
</dbReference>
<keyword evidence="3" id="KW-1185">Reference proteome</keyword>
<dbReference type="InterPro" id="IPR023366">
    <property type="entry name" value="ATP_synth_asu-like_sf"/>
</dbReference>
<sequence length="55" mass="5447">MFSGIVTEIGVVESLASKGGTTTFKVRAGRTAGDLGVGDSVAVNGAQPENLVKPG</sequence>
<evidence type="ECO:0000313" key="3">
    <source>
        <dbReference type="Proteomes" id="UP001594288"/>
    </source>
</evidence>
<reference evidence="1 3" key="1">
    <citation type="submission" date="2024-09" db="EMBL/GenBank/DDBJ databases">
        <authorList>
            <person name="D'Angelo T."/>
        </authorList>
    </citation>
    <scope>NUCLEOTIDE SEQUENCE [LARGE SCALE GENOMIC DNA]</scope>
    <source>
        <strain evidence="1">SAG AM-311-F02</strain>
    </source>
</reference>